<accession>A0A9P5NGJ8</accession>
<evidence type="ECO:0000313" key="2">
    <source>
        <dbReference type="Proteomes" id="UP000724874"/>
    </source>
</evidence>
<dbReference type="Proteomes" id="UP000724874">
    <property type="component" value="Unassembled WGS sequence"/>
</dbReference>
<organism evidence="1 2">
    <name type="scientific">Gymnopilus junonius</name>
    <name type="common">Spectacular rustgill mushroom</name>
    <name type="synonym">Gymnopilus spectabilis subsp. junonius</name>
    <dbReference type="NCBI Taxonomy" id="109634"/>
    <lineage>
        <taxon>Eukaryota</taxon>
        <taxon>Fungi</taxon>
        <taxon>Dikarya</taxon>
        <taxon>Basidiomycota</taxon>
        <taxon>Agaricomycotina</taxon>
        <taxon>Agaricomycetes</taxon>
        <taxon>Agaricomycetidae</taxon>
        <taxon>Agaricales</taxon>
        <taxon>Agaricineae</taxon>
        <taxon>Hymenogastraceae</taxon>
        <taxon>Gymnopilus</taxon>
    </lineage>
</organism>
<dbReference type="AlphaFoldDB" id="A0A9P5NGJ8"/>
<proteinExistence type="predicted"/>
<name>A0A9P5NGJ8_GYMJU</name>
<gene>
    <name evidence="1" type="ORF">CPB84DRAFT_1850785</name>
</gene>
<sequence>MLSSDELLNRLHARSLHVQYTLKVTTHLGMDSSCPDEQDPHVFTAFQSSIGTVKAFFYPFSNLKDIGGSDQQDVLSIATQMKNWTSDIYKHFKMPLVIKMKDDGTVQYLYVCKSQPSIFVARIHHDETMTNLGHHIKTCIPGSSAQTQALAAYASGSQYTEAKH</sequence>
<dbReference type="EMBL" id="JADNYJ010000111">
    <property type="protein sequence ID" value="KAF8884067.1"/>
    <property type="molecule type" value="Genomic_DNA"/>
</dbReference>
<keyword evidence="2" id="KW-1185">Reference proteome</keyword>
<reference evidence="1" key="1">
    <citation type="submission" date="2020-11" db="EMBL/GenBank/DDBJ databases">
        <authorList>
            <consortium name="DOE Joint Genome Institute"/>
            <person name="Ahrendt S."/>
            <person name="Riley R."/>
            <person name="Andreopoulos W."/>
            <person name="LaButti K."/>
            <person name="Pangilinan J."/>
            <person name="Ruiz-duenas F.J."/>
            <person name="Barrasa J.M."/>
            <person name="Sanchez-Garcia M."/>
            <person name="Camarero S."/>
            <person name="Miyauchi S."/>
            <person name="Serrano A."/>
            <person name="Linde D."/>
            <person name="Babiker R."/>
            <person name="Drula E."/>
            <person name="Ayuso-Fernandez I."/>
            <person name="Pacheco R."/>
            <person name="Padilla G."/>
            <person name="Ferreira P."/>
            <person name="Barriuso J."/>
            <person name="Kellner H."/>
            <person name="Castanera R."/>
            <person name="Alfaro M."/>
            <person name="Ramirez L."/>
            <person name="Pisabarro A.G."/>
            <person name="Kuo A."/>
            <person name="Tritt A."/>
            <person name="Lipzen A."/>
            <person name="He G."/>
            <person name="Yan M."/>
            <person name="Ng V."/>
            <person name="Cullen D."/>
            <person name="Martin F."/>
            <person name="Rosso M.-N."/>
            <person name="Henrissat B."/>
            <person name="Hibbett D."/>
            <person name="Martinez A.T."/>
            <person name="Grigoriev I.V."/>
        </authorList>
    </citation>
    <scope>NUCLEOTIDE SEQUENCE</scope>
    <source>
        <strain evidence="1">AH 44721</strain>
    </source>
</reference>
<comment type="caution">
    <text evidence="1">The sequence shown here is derived from an EMBL/GenBank/DDBJ whole genome shotgun (WGS) entry which is preliminary data.</text>
</comment>
<evidence type="ECO:0000313" key="1">
    <source>
        <dbReference type="EMBL" id="KAF8884067.1"/>
    </source>
</evidence>
<protein>
    <submittedName>
        <fullName evidence="1">Uncharacterized protein</fullName>
    </submittedName>
</protein>
<dbReference type="OrthoDB" id="3064693at2759"/>